<feature type="transmembrane region" description="Helical" evidence="4">
    <location>
        <begin position="246"/>
        <end position="265"/>
    </location>
</feature>
<keyword evidence="4" id="KW-0812">Transmembrane</keyword>
<evidence type="ECO:0000313" key="7">
    <source>
        <dbReference type="Proteomes" id="UP000699042"/>
    </source>
</evidence>
<evidence type="ECO:0000256" key="4">
    <source>
        <dbReference type="SAM" id="Phobius"/>
    </source>
</evidence>
<dbReference type="Proteomes" id="UP000699042">
    <property type="component" value="Unassembled WGS sequence"/>
</dbReference>
<dbReference type="GO" id="GO:0022857">
    <property type="term" value="F:transmembrane transporter activity"/>
    <property type="evidence" value="ECO:0007669"/>
    <property type="project" value="InterPro"/>
</dbReference>
<protein>
    <submittedName>
        <fullName evidence="6">Major facilitator superfamily transporter</fullName>
    </submittedName>
</protein>
<evidence type="ECO:0000259" key="5">
    <source>
        <dbReference type="PROSITE" id="PS50850"/>
    </source>
</evidence>
<proteinExistence type="inferred from homology"/>
<feature type="transmembrane region" description="Helical" evidence="4">
    <location>
        <begin position="745"/>
        <end position="765"/>
    </location>
</feature>
<sequence length="990" mass="104627">MSTSQTELQYLTPHTGATVPIPESSKAAASTTTRDRYTTAATGSGTSRRSSGDENGVAADGVLHDAHSASQEFSSLPPVDGGKQAWLFLAACFAVEMLVWGFPFAFGVFQNYYSTNPPFAGQPNIAVIGTCAMGIMYLGGPIQTALLRLYPRQTRYAPIAGLLIMCVALATSSFSTTVPHLVVTQGILYAIGGGITYMPCIVYIDQWFVRRKGFAYGIMWSGTGLAGVLLPLLMEYLLGTLGFRTTLRLWSGLLFALTAPLAFFIKPRVPVSSTTTTTSSSTDATHARPFNNMRFLLSRPFLLHQAANTIEALGFFLPGIYLPSYAQSTLGASPYAAALTILLINVASVVGCVAMGTLVDRWSAPSCLALASAGATVGTFLLWGLSLNLGVLYLFCVVYGLFAGAYTSAWPGIMKTVTEHERERGRGVDPIMVFGMLAAGRGVGNVISGPLSGVLVQGKPWAGEAGFGYGSGYGTLIVFTGVTAFVGGATTMSNTTVSGPAGSDNNEKKLESGDLEDHGFKSELQLESTDPDSRRDSTTYNTYHQGEETTLPNPSTNGVDRVISRIASRVTSRSTITPGPPPDGGVRAWLCVFGTFLVVMNTWGMINSFGAFQSYYIQTLDRSPSDISWIGSVEIFLLFFIGTFTGRLTDAGYFRPVATAGSVLVVAGTLAASACTRYWQLLLAQGVCVGLGNGCLFCPTVALVSTYFAKRRAFAIGITACGSGAGGVVFLIVIREMLPRAGFGWTMRTLGFVQAAALGTALACLKPRVPPRKTGSLVEWAAFRELEYTFYAVGASLCFWASYIVFFFLAAYARDIQGASYDTSLDLLMITNGVGILGRLVLNSLADRVGNLTMFVPTAGAAAVLAYCWAALPIASSSSSSSSSRAGLYVWAALSGIALGGIQALFPSALASLTADPRKQGARIGMVFTIVSVSVLTGPPIAGALVSALGGRYLGAQMFAGSSLMLGMVFIFLAREAKRKRVGGSFWAKV</sequence>
<feature type="transmembrane region" description="Helical" evidence="4">
    <location>
        <begin position="186"/>
        <end position="204"/>
    </location>
</feature>
<dbReference type="SUPFAM" id="SSF103473">
    <property type="entry name" value="MFS general substrate transporter"/>
    <property type="match status" value="2"/>
</dbReference>
<comment type="similarity">
    <text evidence="2">Belongs to the major facilitator superfamily. Monocarboxylate porter (TC 2.A.1.13) family.</text>
</comment>
<feature type="region of interest" description="Disordered" evidence="3">
    <location>
        <begin position="494"/>
        <end position="559"/>
    </location>
</feature>
<comment type="caution">
    <text evidence="6">The sequence shown here is derived from an EMBL/GenBank/DDBJ whole genome shotgun (WGS) entry which is preliminary data.</text>
</comment>
<feature type="transmembrane region" description="Helical" evidence="4">
    <location>
        <begin position="391"/>
        <end position="410"/>
    </location>
</feature>
<dbReference type="InterPro" id="IPR036259">
    <property type="entry name" value="MFS_trans_sf"/>
</dbReference>
<organism evidence="6 7">
    <name type="scientific">Colletotrichum scovillei</name>
    <dbReference type="NCBI Taxonomy" id="1209932"/>
    <lineage>
        <taxon>Eukaryota</taxon>
        <taxon>Fungi</taxon>
        <taxon>Dikarya</taxon>
        <taxon>Ascomycota</taxon>
        <taxon>Pezizomycotina</taxon>
        <taxon>Sordariomycetes</taxon>
        <taxon>Hypocreomycetidae</taxon>
        <taxon>Glomerellales</taxon>
        <taxon>Glomerellaceae</taxon>
        <taxon>Colletotrichum</taxon>
        <taxon>Colletotrichum acutatum species complex</taxon>
    </lineage>
</organism>
<dbReference type="InterPro" id="IPR020846">
    <property type="entry name" value="MFS_dom"/>
</dbReference>
<dbReference type="PANTHER" id="PTHR11360">
    <property type="entry name" value="MONOCARBOXYLATE TRANSPORTER"/>
    <property type="match status" value="1"/>
</dbReference>
<dbReference type="InterPro" id="IPR050327">
    <property type="entry name" value="Proton-linked_MCT"/>
</dbReference>
<dbReference type="AlphaFoldDB" id="A0A9P7R9F1"/>
<feature type="compositionally biased region" description="Polar residues" evidence="3">
    <location>
        <begin position="538"/>
        <end position="558"/>
    </location>
</feature>
<keyword evidence="7" id="KW-1185">Reference proteome</keyword>
<evidence type="ECO:0000313" key="6">
    <source>
        <dbReference type="EMBL" id="KAG7051728.1"/>
    </source>
</evidence>
<feature type="transmembrane region" description="Helical" evidence="4">
    <location>
        <begin position="588"/>
        <end position="606"/>
    </location>
</feature>
<feature type="transmembrane region" description="Helical" evidence="4">
    <location>
        <begin position="334"/>
        <end position="355"/>
    </location>
</feature>
<feature type="transmembrane region" description="Helical" evidence="4">
    <location>
        <begin position="854"/>
        <end position="876"/>
    </location>
</feature>
<feature type="transmembrane region" description="Helical" evidence="4">
    <location>
        <begin position="786"/>
        <end position="813"/>
    </location>
</feature>
<feature type="transmembrane region" description="Helical" evidence="4">
    <location>
        <begin position="713"/>
        <end position="733"/>
    </location>
</feature>
<feature type="transmembrane region" description="Helical" evidence="4">
    <location>
        <begin position="678"/>
        <end position="704"/>
    </location>
</feature>
<feature type="transmembrane region" description="Helical" evidence="4">
    <location>
        <begin position="653"/>
        <end position="672"/>
    </location>
</feature>
<feature type="transmembrane region" description="Helical" evidence="4">
    <location>
        <begin position="367"/>
        <end position="385"/>
    </location>
</feature>
<feature type="transmembrane region" description="Helical" evidence="4">
    <location>
        <begin position="888"/>
        <end position="913"/>
    </location>
</feature>
<feature type="transmembrane region" description="Helical" evidence="4">
    <location>
        <begin position="431"/>
        <end position="451"/>
    </location>
</feature>
<dbReference type="PROSITE" id="PS50850">
    <property type="entry name" value="MFS"/>
    <property type="match status" value="1"/>
</dbReference>
<evidence type="ECO:0000256" key="3">
    <source>
        <dbReference type="SAM" id="MobiDB-lite"/>
    </source>
</evidence>
<accession>A0A9P7R9F1</accession>
<dbReference type="Gene3D" id="1.20.1250.20">
    <property type="entry name" value="MFS general substrate transporter like domains"/>
    <property type="match status" value="4"/>
</dbReference>
<dbReference type="GO" id="GO:0016020">
    <property type="term" value="C:membrane"/>
    <property type="evidence" value="ECO:0007669"/>
    <property type="project" value="UniProtKB-SubCell"/>
</dbReference>
<name>A0A9P7R9F1_9PEZI</name>
<feature type="compositionally biased region" description="Low complexity" evidence="3">
    <location>
        <begin position="27"/>
        <end position="49"/>
    </location>
</feature>
<feature type="transmembrane region" description="Helical" evidence="4">
    <location>
        <begin position="925"/>
        <end position="948"/>
    </location>
</feature>
<dbReference type="CDD" id="cd17352">
    <property type="entry name" value="MFS_MCT_SLC16"/>
    <property type="match status" value="1"/>
</dbReference>
<dbReference type="Pfam" id="PF07690">
    <property type="entry name" value="MFS_1"/>
    <property type="match status" value="2"/>
</dbReference>
<reference evidence="6" key="1">
    <citation type="submission" date="2021-05" db="EMBL/GenBank/DDBJ databases">
        <title>Comparative genomics of three Colletotrichum scovillei strains and genetic complementation revealed genes involved fungal growth and virulence on chili pepper.</title>
        <authorList>
            <person name="Hsieh D.-K."/>
            <person name="Chuang S.-C."/>
            <person name="Chen C.-Y."/>
            <person name="Chao Y.-T."/>
            <person name="Lu M.-Y.J."/>
            <person name="Lee M.-H."/>
            <person name="Shih M.-C."/>
        </authorList>
    </citation>
    <scope>NUCLEOTIDE SEQUENCE</scope>
    <source>
        <strain evidence="6">Coll-153</strain>
    </source>
</reference>
<dbReference type="PANTHER" id="PTHR11360:SF130">
    <property type="entry name" value="MAJOR FACILITATOR SUPERFAMILY (MFS) PROFILE DOMAIN-CONTAINING PROTEIN-RELATED"/>
    <property type="match status" value="1"/>
</dbReference>
<evidence type="ECO:0000256" key="1">
    <source>
        <dbReference type="ARBA" id="ARBA00004141"/>
    </source>
</evidence>
<feature type="transmembrane region" description="Helical" evidence="4">
    <location>
        <begin position="85"/>
        <end position="105"/>
    </location>
</feature>
<feature type="domain" description="Major facilitator superfamily (MFS) profile" evidence="5">
    <location>
        <begin position="587"/>
        <end position="979"/>
    </location>
</feature>
<keyword evidence="4" id="KW-1133">Transmembrane helix</keyword>
<feature type="transmembrane region" description="Helical" evidence="4">
    <location>
        <begin position="156"/>
        <end position="174"/>
    </location>
</feature>
<evidence type="ECO:0000256" key="2">
    <source>
        <dbReference type="ARBA" id="ARBA00006727"/>
    </source>
</evidence>
<feature type="region of interest" description="Disordered" evidence="3">
    <location>
        <begin position="1"/>
        <end position="58"/>
    </location>
</feature>
<feature type="compositionally biased region" description="Basic and acidic residues" evidence="3">
    <location>
        <begin position="505"/>
        <end position="521"/>
    </location>
</feature>
<feature type="transmembrane region" description="Helical" evidence="4">
    <location>
        <begin position="954"/>
        <end position="974"/>
    </location>
</feature>
<feature type="transmembrane region" description="Helical" evidence="4">
    <location>
        <begin position="626"/>
        <end position="646"/>
    </location>
</feature>
<feature type="transmembrane region" description="Helical" evidence="4">
    <location>
        <begin position="301"/>
        <end position="322"/>
    </location>
</feature>
<feature type="transmembrane region" description="Helical" evidence="4">
    <location>
        <begin position="471"/>
        <end position="489"/>
    </location>
</feature>
<keyword evidence="4" id="KW-0472">Membrane</keyword>
<comment type="subcellular location">
    <subcellularLocation>
        <location evidence="1">Membrane</location>
        <topology evidence="1">Multi-pass membrane protein</topology>
    </subcellularLocation>
</comment>
<dbReference type="EMBL" id="JAESDN010000004">
    <property type="protein sequence ID" value="KAG7051728.1"/>
    <property type="molecule type" value="Genomic_DNA"/>
</dbReference>
<dbReference type="InterPro" id="IPR011701">
    <property type="entry name" value="MFS"/>
</dbReference>
<gene>
    <name evidence="6" type="ORF">JMJ77_002345</name>
</gene>
<feature type="transmembrane region" description="Helical" evidence="4">
    <location>
        <begin position="125"/>
        <end position="149"/>
    </location>
</feature>
<feature type="transmembrane region" description="Helical" evidence="4">
    <location>
        <begin position="216"/>
        <end position="234"/>
    </location>
</feature>
<feature type="transmembrane region" description="Helical" evidence="4">
    <location>
        <begin position="825"/>
        <end position="842"/>
    </location>
</feature>